<dbReference type="Proteomes" id="UP001153678">
    <property type="component" value="Unassembled WGS sequence"/>
</dbReference>
<comment type="caution">
    <text evidence="2">The sequence shown here is derived from an EMBL/GenBank/DDBJ whole genome shotgun (WGS) entry which is preliminary data.</text>
</comment>
<evidence type="ECO:0000313" key="2">
    <source>
        <dbReference type="EMBL" id="CAI2193679.1"/>
    </source>
</evidence>
<gene>
    <name evidence="2" type="ORF">FWILDA_LOCUS16196</name>
</gene>
<feature type="region of interest" description="Disordered" evidence="1">
    <location>
        <begin position="1"/>
        <end position="72"/>
    </location>
</feature>
<evidence type="ECO:0000256" key="1">
    <source>
        <dbReference type="SAM" id="MobiDB-lite"/>
    </source>
</evidence>
<keyword evidence="3" id="KW-1185">Reference proteome</keyword>
<dbReference type="AlphaFoldDB" id="A0A9W4T5V0"/>
<feature type="non-terminal residue" evidence="2">
    <location>
        <position position="1"/>
    </location>
</feature>
<reference evidence="2" key="1">
    <citation type="submission" date="2022-08" db="EMBL/GenBank/DDBJ databases">
        <authorList>
            <person name="Kallberg Y."/>
            <person name="Tangrot J."/>
            <person name="Rosling A."/>
        </authorList>
    </citation>
    <scope>NUCLEOTIDE SEQUENCE</scope>
    <source>
        <strain evidence="2">Wild A</strain>
    </source>
</reference>
<feature type="compositionally biased region" description="Acidic residues" evidence="1">
    <location>
        <begin position="28"/>
        <end position="55"/>
    </location>
</feature>
<name>A0A9W4T5V0_9GLOM</name>
<organism evidence="2 3">
    <name type="scientific">Funneliformis geosporum</name>
    <dbReference type="NCBI Taxonomy" id="1117311"/>
    <lineage>
        <taxon>Eukaryota</taxon>
        <taxon>Fungi</taxon>
        <taxon>Fungi incertae sedis</taxon>
        <taxon>Mucoromycota</taxon>
        <taxon>Glomeromycotina</taxon>
        <taxon>Glomeromycetes</taxon>
        <taxon>Glomerales</taxon>
        <taxon>Glomeraceae</taxon>
        <taxon>Funneliformis</taxon>
    </lineage>
</organism>
<proteinExistence type="predicted"/>
<feature type="compositionally biased region" description="Basic residues" evidence="1">
    <location>
        <begin position="8"/>
        <end position="19"/>
    </location>
</feature>
<protein>
    <submittedName>
        <fullName evidence="2">300_t:CDS:1</fullName>
    </submittedName>
</protein>
<evidence type="ECO:0000313" key="3">
    <source>
        <dbReference type="Proteomes" id="UP001153678"/>
    </source>
</evidence>
<sequence length="113" mass="13124">DSDSTFVSRRRVNRYKNRPKPNINPPDDNSEQSVDEPSESSEYTTEEDNISDYETFENYAPPDYEPFQDLPDLGSIIDNRRLEISEQYENPGSLLNRKSELTTRLGIIYGKEN</sequence>
<accession>A0A9W4T5V0</accession>
<feature type="non-terminal residue" evidence="2">
    <location>
        <position position="113"/>
    </location>
</feature>
<dbReference type="EMBL" id="CAMKVN010009922">
    <property type="protein sequence ID" value="CAI2193679.1"/>
    <property type="molecule type" value="Genomic_DNA"/>
</dbReference>